<evidence type="ECO:0000313" key="3">
    <source>
        <dbReference type="Proteomes" id="UP000708148"/>
    </source>
</evidence>
<dbReference type="Pfam" id="PF12146">
    <property type="entry name" value="Hydrolase_4"/>
    <property type="match status" value="1"/>
</dbReference>
<proteinExistence type="predicted"/>
<dbReference type="InterPro" id="IPR022742">
    <property type="entry name" value="Hydrolase_4"/>
</dbReference>
<evidence type="ECO:0000259" key="1">
    <source>
        <dbReference type="Pfam" id="PF12146"/>
    </source>
</evidence>
<keyword evidence="3" id="KW-1185">Reference proteome</keyword>
<gene>
    <name evidence="2" type="ORF">OSTQU699_LOCUS973</name>
</gene>
<name>A0A8S1IM09_9CHLO</name>
<dbReference type="Gene3D" id="3.40.50.1820">
    <property type="entry name" value="alpha/beta hydrolase"/>
    <property type="match status" value="1"/>
</dbReference>
<dbReference type="OrthoDB" id="446723at2759"/>
<dbReference type="PANTHER" id="PTHR12277:SF81">
    <property type="entry name" value="PROTEIN ABHD13"/>
    <property type="match status" value="1"/>
</dbReference>
<organism evidence="2 3">
    <name type="scientific">Ostreobium quekettii</name>
    <dbReference type="NCBI Taxonomy" id="121088"/>
    <lineage>
        <taxon>Eukaryota</taxon>
        <taxon>Viridiplantae</taxon>
        <taxon>Chlorophyta</taxon>
        <taxon>core chlorophytes</taxon>
        <taxon>Ulvophyceae</taxon>
        <taxon>TCBD clade</taxon>
        <taxon>Bryopsidales</taxon>
        <taxon>Ostreobineae</taxon>
        <taxon>Ostreobiaceae</taxon>
        <taxon>Ostreobium</taxon>
    </lineage>
</organism>
<evidence type="ECO:0000313" key="2">
    <source>
        <dbReference type="EMBL" id="CAD7695612.1"/>
    </source>
</evidence>
<sequence>MGPWGRLVETISSRLAFFPPSPPTYQLLTHQDGTGELYIQPDLPQLQKVLGCDVFMVKVPRGEAHEIVAARIPYRPPGGVQNKRILTMLYSHGNAVDMGQLMPFFKELSSRLGCHVMGYDYSGYGCSSGTPSVRNTLANVKACFQVLKEKYNTPAKDIILYGQSVGSGPTVYLGSEEPQLAGVVLHAPLMSGIRVLYPNLKWWPSWADVYRNYQLMPKVKAPVLIMHGMKDDLIDVSHGKMLHSLAQNPVEPLYPENSNHQNLEACPEYFPTLQKFVKAMATKSS</sequence>
<dbReference type="InterPro" id="IPR029058">
    <property type="entry name" value="AB_hydrolase_fold"/>
</dbReference>
<accession>A0A8S1IM09</accession>
<dbReference type="EMBL" id="CAJHUC010000367">
    <property type="protein sequence ID" value="CAD7695612.1"/>
    <property type="molecule type" value="Genomic_DNA"/>
</dbReference>
<comment type="caution">
    <text evidence="2">The sequence shown here is derived from an EMBL/GenBank/DDBJ whole genome shotgun (WGS) entry which is preliminary data.</text>
</comment>
<dbReference type="AlphaFoldDB" id="A0A8S1IM09"/>
<protein>
    <recommendedName>
        <fullName evidence="1">Serine aminopeptidase S33 domain-containing protein</fullName>
    </recommendedName>
</protein>
<reference evidence="2" key="1">
    <citation type="submission" date="2020-12" db="EMBL/GenBank/DDBJ databases">
        <authorList>
            <person name="Iha C."/>
        </authorList>
    </citation>
    <scope>NUCLEOTIDE SEQUENCE</scope>
</reference>
<dbReference type="PANTHER" id="PTHR12277">
    <property type="entry name" value="ALPHA/BETA HYDROLASE DOMAIN-CONTAINING PROTEIN"/>
    <property type="match status" value="1"/>
</dbReference>
<feature type="domain" description="Serine aminopeptidase S33" evidence="1">
    <location>
        <begin position="88"/>
        <end position="201"/>
    </location>
</feature>
<dbReference type="Proteomes" id="UP000708148">
    <property type="component" value="Unassembled WGS sequence"/>
</dbReference>
<dbReference type="SUPFAM" id="SSF53474">
    <property type="entry name" value="alpha/beta-Hydrolases"/>
    <property type="match status" value="1"/>
</dbReference>